<feature type="region of interest" description="Disordered" evidence="1">
    <location>
        <begin position="587"/>
        <end position="606"/>
    </location>
</feature>
<feature type="region of interest" description="Disordered" evidence="1">
    <location>
        <begin position="445"/>
        <end position="520"/>
    </location>
</feature>
<evidence type="ECO:0000313" key="3">
    <source>
        <dbReference type="Proteomes" id="UP000594979"/>
    </source>
</evidence>
<protein>
    <recommendedName>
        <fullName evidence="4">DUF3987 domain-containing protein</fullName>
    </recommendedName>
</protein>
<dbReference type="Proteomes" id="UP000594979">
    <property type="component" value="Chromosome"/>
</dbReference>
<sequence length="606" mass="64497">MSAYDDDGAFPNATPEEIAEQIGNDLWTARPELTTIRDSARASLASPYAVLGCTLASVAEALPPSVVLPPTGNGTTAIGSLNVFFALVAPSGVGKGVATRTAEGVLDQKGPRRDRASVPLGTGEGIAASFIRSDATREDPPEDSIRETSVRFDVPEIDTLTALSGRQNSIVDQEIRKMWVGEALGTGNASPATRRIIPSHLYRASIIAGVQPKRAAGLIRSADGGTLQRFVFLPAIDPEAPDETPPLPPSLEWESPFDALRTSNVFQMRVDPFIREEMRVTHMPRLRGQVDDDNGHREFSRLKIAALLGVLNGRRNVENDDWHLAGLIMSQSDRTLEWIRGVLSREHKKMVAAKGRDSALKESAAEDAHISSAVASLRKALNDGRRWTRGDLRRRLTSSTRKYVDNALDRLAASGEVYVWTDDGTGSPVTYIQSVAEGEGVAGWQAATPTENPGNMRNSGGGEPATYAPTPPPPTANNSDTTATPGESVPPLRSANSRGSEGGGKSATPPPPAKKSKTPRQQDLVLAYITEHGASSPKEIAAGLADVIPGFSSSKASVALDRLHKDEAIVSVGHGVWNLPGAADPQVDGQLSMFPDSDESDGRKAS</sequence>
<accession>A0A7T2THK0</accession>
<dbReference type="EMBL" id="CP065682">
    <property type="protein sequence ID" value="QPS33991.1"/>
    <property type="molecule type" value="Genomic_DNA"/>
</dbReference>
<reference evidence="2 3" key="1">
    <citation type="submission" date="2020-12" db="EMBL/GenBank/DDBJ databases">
        <title>FDA dAtabase for Regulatory Grade micrObial Sequences (FDA-ARGOS): Supporting development and validation of Infectious Disease Dx tests.</title>
        <authorList>
            <person name="Sproer C."/>
            <person name="Gronow S."/>
            <person name="Severitt S."/>
            <person name="Schroder I."/>
            <person name="Tallon L."/>
            <person name="Sadzewicz L."/>
            <person name="Zhao X."/>
            <person name="Boylan J."/>
            <person name="Ott S."/>
            <person name="Bowen H."/>
            <person name="Vavikolanu K."/>
            <person name="Mehta A."/>
            <person name="Aluvathingal J."/>
            <person name="Nadendla S."/>
            <person name="Lowell S."/>
            <person name="Myers T."/>
            <person name="Yan Y."/>
            <person name="Sichtig H."/>
        </authorList>
    </citation>
    <scope>NUCLEOTIDE SEQUENCE [LARGE SCALE GENOMIC DNA]</scope>
    <source>
        <strain evidence="2 3">FDAARGOS_902</strain>
    </source>
</reference>
<evidence type="ECO:0000313" key="2">
    <source>
        <dbReference type="EMBL" id="QPS33991.1"/>
    </source>
</evidence>
<name>A0A7T2THK0_9MICO</name>
<gene>
    <name evidence="2" type="ORF">I6G59_01210</name>
</gene>
<evidence type="ECO:0008006" key="4">
    <source>
        <dbReference type="Google" id="ProtNLM"/>
    </source>
</evidence>
<dbReference type="KEGG" id="bcau:I6G59_01210"/>
<organism evidence="2 3">
    <name type="scientific">Brevibacterium casei</name>
    <dbReference type="NCBI Taxonomy" id="33889"/>
    <lineage>
        <taxon>Bacteria</taxon>
        <taxon>Bacillati</taxon>
        <taxon>Actinomycetota</taxon>
        <taxon>Actinomycetes</taxon>
        <taxon>Micrococcales</taxon>
        <taxon>Brevibacteriaceae</taxon>
        <taxon>Brevibacterium</taxon>
    </lineage>
</organism>
<feature type="compositionally biased region" description="Low complexity" evidence="1">
    <location>
        <begin position="476"/>
        <end position="485"/>
    </location>
</feature>
<proteinExistence type="predicted"/>
<feature type="compositionally biased region" description="Polar residues" evidence="1">
    <location>
        <begin position="447"/>
        <end position="458"/>
    </location>
</feature>
<dbReference type="RefSeq" id="WP_197932083.1">
    <property type="nucleotide sequence ID" value="NZ_CP065682.1"/>
</dbReference>
<evidence type="ECO:0000256" key="1">
    <source>
        <dbReference type="SAM" id="MobiDB-lite"/>
    </source>
</evidence>
<dbReference type="AlphaFoldDB" id="A0A7T2THK0"/>